<dbReference type="Pfam" id="PF12770">
    <property type="entry name" value="CHAT"/>
    <property type="match status" value="1"/>
</dbReference>
<proteinExistence type="predicted"/>
<dbReference type="KEGG" id="fdv:JJC05_05015"/>
<dbReference type="Proteomes" id="UP000824721">
    <property type="component" value="Chromosome"/>
</dbReference>
<gene>
    <name evidence="2" type="ORF">JJC05_05015</name>
</gene>
<sequence length="84" mass="9593">MEFNYLPGTNDEVNKINKEAITYNFKTTIKTESAATEESVKQLSGKVNPFILHLATHGFFFENTKQELSELDRNIPIEAKKESI</sequence>
<reference evidence="2" key="1">
    <citation type="submission" date="2020-12" db="EMBL/GenBank/DDBJ databases">
        <title>Genome sequencing of genetic groups of Flavobacterium columnare.</title>
        <authorList>
            <person name="Waldbieser G.C."/>
            <person name="Griffin M.J."/>
            <person name="LaFrentz B.R."/>
        </authorList>
    </citation>
    <scope>NUCLEOTIDE SEQUENCE</scope>
    <source>
        <strain evidence="2">90-106</strain>
    </source>
</reference>
<organism evidence="2">
    <name type="scientific">Flavobacterium columnare</name>
    <dbReference type="NCBI Taxonomy" id="996"/>
    <lineage>
        <taxon>Bacteria</taxon>
        <taxon>Pseudomonadati</taxon>
        <taxon>Bacteroidota</taxon>
        <taxon>Flavobacteriia</taxon>
        <taxon>Flavobacteriales</taxon>
        <taxon>Flavobacteriaceae</taxon>
        <taxon>Flavobacterium</taxon>
    </lineage>
</organism>
<evidence type="ECO:0000313" key="2">
    <source>
        <dbReference type="EMBL" id="QYS89627.1"/>
    </source>
</evidence>
<feature type="domain" description="CHAT" evidence="1">
    <location>
        <begin position="3"/>
        <end position="66"/>
    </location>
</feature>
<protein>
    <submittedName>
        <fullName evidence="2">CHAT domain-containing protein</fullName>
    </submittedName>
</protein>
<name>A0A8G0P6Z4_9FLAO</name>
<dbReference type="AlphaFoldDB" id="A0A8G0P6Z4"/>
<dbReference type="EMBL" id="CP067378">
    <property type="protein sequence ID" value="QYS89627.1"/>
    <property type="molecule type" value="Genomic_DNA"/>
</dbReference>
<dbReference type="InterPro" id="IPR024983">
    <property type="entry name" value="CHAT_dom"/>
</dbReference>
<evidence type="ECO:0000259" key="1">
    <source>
        <dbReference type="Pfam" id="PF12770"/>
    </source>
</evidence>
<accession>A0A8G0P6Z4</accession>